<dbReference type="PATRIC" id="fig|1367477.3.peg.2780"/>
<dbReference type="CDD" id="cd04301">
    <property type="entry name" value="NAT_SF"/>
    <property type="match status" value="1"/>
</dbReference>
<dbReference type="STRING" id="1367477.N288_14115"/>
<sequence length="189" mass="21687">MNMNKDKIHLKKMETKEGCLVEAASLYNLVWNKEDQSFVERLMRHGSYDGFQGEMAYEGDARLAGFVYGYYSQKGQYYRGLIEKELSEEEALTWLEDCFEVVELAVHPESRKQGIGRLLEQRVLAQLPNKTAILTTQKDNIAARQLYWSLGWTTVKESFFPDQTGTAYVIMGKRLSHYKSPIAGGSEHD</sequence>
<dbReference type="RefSeq" id="WP_009793426.1">
    <property type="nucleotide sequence ID" value="NC_022524.1"/>
</dbReference>
<dbReference type="HOGENOM" id="CLU_091690_1_0_9"/>
<keyword evidence="3" id="KW-1185">Reference proteome</keyword>
<dbReference type="AlphaFoldDB" id="U5LBF5"/>
<evidence type="ECO:0000313" key="3">
    <source>
        <dbReference type="Proteomes" id="UP000017805"/>
    </source>
</evidence>
<organism evidence="2 3">
    <name type="scientific">Bacillus infantis NRRL B-14911</name>
    <dbReference type="NCBI Taxonomy" id="1367477"/>
    <lineage>
        <taxon>Bacteria</taxon>
        <taxon>Bacillati</taxon>
        <taxon>Bacillota</taxon>
        <taxon>Bacilli</taxon>
        <taxon>Bacillales</taxon>
        <taxon>Bacillaceae</taxon>
        <taxon>Bacillus</taxon>
    </lineage>
</organism>
<dbReference type="KEGG" id="bif:N288_14115"/>
<evidence type="ECO:0000313" key="2">
    <source>
        <dbReference type="EMBL" id="AGX04723.1"/>
    </source>
</evidence>
<feature type="domain" description="N-acetyltransferase" evidence="1">
    <location>
        <begin position="8"/>
        <end position="176"/>
    </location>
</feature>
<dbReference type="PROSITE" id="PS51186">
    <property type="entry name" value="GNAT"/>
    <property type="match status" value="1"/>
</dbReference>
<dbReference type="Pfam" id="PF00583">
    <property type="entry name" value="Acetyltransf_1"/>
    <property type="match status" value="1"/>
</dbReference>
<dbReference type="InterPro" id="IPR016181">
    <property type="entry name" value="Acyl_CoA_acyltransferase"/>
</dbReference>
<proteinExistence type="predicted"/>
<evidence type="ECO:0000259" key="1">
    <source>
        <dbReference type="PROSITE" id="PS51186"/>
    </source>
</evidence>
<accession>U5LBF5</accession>
<name>U5LBF5_9BACI</name>
<reference evidence="2 3" key="1">
    <citation type="submission" date="2013-07" db="EMBL/GenBank/DDBJ databases">
        <title>Complete genome sequence of Bacillus infantis NRRL B-14911 that has potential to induce cardiac disease by antigenic mimicry.</title>
        <authorList>
            <person name="Massilamany C."/>
            <person name="Smith T.P.L."/>
            <person name="Loy J.D."/>
            <person name="Barletta R."/>
            <person name="Reddy J."/>
        </authorList>
    </citation>
    <scope>NUCLEOTIDE SEQUENCE [LARGE SCALE GENOMIC DNA]</scope>
    <source>
        <strain evidence="2 3">NRRL B-14911</strain>
    </source>
</reference>
<protein>
    <recommendedName>
        <fullName evidence="1">N-acetyltransferase domain-containing protein</fullName>
    </recommendedName>
</protein>
<dbReference type="GO" id="GO:0016747">
    <property type="term" value="F:acyltransferase activity, transferring groups other than amino-acyl groups"/>
    <property type="evidence" value="ECO:0007669"/>
    <property type="project" value="InterPro"/>
</dbReference>
<dbReference type="SUPFAM" id="SSF55729">
    <property type="entry name" value="Acyl-CoA N-acyltransferases (Nat)"/>
    <property type="match status" value="1"/>
</dbReference>
<gene>
    <name evidence="2" type="ORF">N288_14115</name>
</gene>
<dbReference type="EMBL" id="CP006643">
    <property type="protein sequence ID" value="AGX04723.1"/>
    <property type="molecule type" value="Genomic_DNA"/>
</dbReference>
<dbReference type="InterPro" id="IPR000182">
    <property type="entry name" value="GNAT_dom"/>
</dbReference>
<dbReference type="Gene3D" id="3.40.630.30">
    <property type="match status" value="1"/>
</dbReference>
<dbReference type="Proteomes" id="UP000017805">
    <property type="component" value="Chromosome"/>
</dbReference>